<sequence>MFSFFPGKVSFPSSSTTSNGLKSTKTKHPALQVVCVSNNLSEEQRIKSELKTLGTKIHKEMRKGNVDVAVKLIQEKMARYLVTLTEAEAKKMARLSRGAFVEEAYERHLEAKTKAKPTTTPTAVVGRSTKKNRKQKIPPKEDKKEDAGDRKDGKDAGDGDAGDGKDRGDAGDGEDRGDTGDPSKGGQEGRR</sequence>
<feature type="compositionally biased region" description="Polar residues" evidence="1">
    <location>
        <begin position="11"/>
        <end position="23"/>
    </location>
</feature>
<protein>
    <submittedName>
        <fullName evidence="2">Uncharacterized protein</fullName>
    </submittedName>
</protein>
<gene>
    <name evidence="2" type="ORF">Bca52824_004259</name>
</gene>
<dbReference type="OrthoDB" id="10612287at2759"/>
<dbReference type="EMBL" id="JAAMPC010000001">
    <property type="protein sequence ID" value="KAG2333079.1"/>
    <property type="molecule type" value="Genomic_DNA"/>
</dbReference>
<evidence type="ECO:0000313" key="3">
    <source>
        <dbReference type="Proteomes" id="UP000886595"/>
    </source>
</evidence>
<comment type="caution">
    <text evidence="2">The sequence shown here is derived from an EMBL/GenBank/DDBJ whole genome shotgun (WGS) entry which is preliminary data.</text>
</comment>
<reference evidence="2 3" key="1">
    <citation type="submission" date="2020-02" db="EMBL/GenBank/DDBJ databases">
        <authorList>
            <person name="Ma Q."/>
            <person name="Huang Y."/>
            <person name="Song X."/>
            <person name="Pei D."/>
        </authorList>
    </citation>
    <scope>NUCLEOTIDE SEQUENCE [LARGE SCALE GENOMIC DNA]</scope>
    <source>
        <strain evidence="2">Sxm20200214</strain>
        <tissue evidence="2">Leaf</tissue>
    </source>
</reference>
<feature type="region of interest" description="Disordered" evidence="1">
    <location>
        <begin position="111"/>
        <end position="191"/>
    </location>
</feature>
<feature type="compositionally biased region" description="Basic and acidic residues" evidence="1">
    <location>
        <begin position="138"/>
        <end position="191"/>
    </location>
</feature>
<accession>A0A8X7WNT5</accession>
<name>A0A8X7WNT5_BRACI</name>
<feature type="region of interest" description="Disordered" evidence="1">
    <location>
        <begin position="1"/>
        <end position="24"/>
    </location>
</feature>
<proteinExistence type="predicted"/>
<keyword evidence="3" id="KW-1185">Reference proteome</keyword>
<evidence type="ECO:0000313" key="2">
    <source>
        <dbReference type="EMBL" id="KAG2333079.1"/>
    </source>
</evidence>
<dbReference type="Proteomes" id="UP000886595">
    <property type="component" value="Unassembled WGS sequence"/>
</dbReference>
<feature type="compositionally biased region" description="Basic residues" evidence="1">
    <location>
        <begin position="128"/>
        <end position="137"/>
    </location>
</feature>
<evidence type="ECO:0000256" key="1">
    <source>
        <dbReference type="SAM" id="MobiDB-lite"/>
    </source>
</evidence>
<dbReference type="AlphaFoldDB" id="A0A8X7WNT5"/>
<organism evidence="2 3">
    <name type="scientific">Brassica carinata</name>
    <name type="common">Ethiopian mustard</name>
    <name type="synonym">Abyssinian cabbage</name>
    <dbReference type="NCBI Taxonomy" id="52824"/>
    <lineage>
        <taxon>Eukaryota</taxon>
        <taxon>Viridiplantae</taxon>
        <taxon>Streptophyta</taxon>
        <taxon>Embryophyta</taxon>
        <taxon>Tracheophyta</taxon>
        <taxon>Spermatophyta</taxon>
        <taxon>Magnoliopsida</taxon>
        <taxon>eudicotyledons</taxon>
        <taxon>Gunneridae</taxon>
        <taxon>Pentapetalae</taxon>
        <taxon>rosids</taxon>
        <taxon>malvids</taxon>
        <taxon>Brassicales</taxon>
        <taxon>Brassicaceae</taxon>
        <taxon>Brassiceae</taxon>
        <taxon>Brassica</taxon>
    </lineage>
</organism>